<feature type="transmembrane region" description="Helical" evidence="5">
    <location>
        <begin position="74"/>
        <end position="93"/>
    </location>
</feature>
<evidence type="ECO:0000256" key="2">
    <source>
        <dbReference type="ARBA" id="ARBA00022692"/>
    </source>
</evidence>
<keyword evidence="2 5" id="KW-0812">Transmembrane</keyword>
<dbReference type="EMBL" id="JACXWD010000006">
    <property type="protein sequence ID" value="MBD3867158.1"/>
    <property type="molecule type" value="Genomic_DNA"/>
</dbReference>
<proteinExistence type="predicted"/>
<dbReference type="AlphaFoldDB" id="A0A8J6XSV0"/>
<protein>
    <submittedName>
        <fullName evidence="6">Isoprenylcysteine carboxylmethyltransferase family protein</fullName>
    </submittedName>
</protein>
<evidence type="ECO:0000313" key="7">
    <source>
        <dbReference type="Proteomes" id="UP000648239"/>
    </source>
</evidence>
<comment type="subcellular location">
    <subcellularLocation>
        <location evidence="1">Endomembrane system</location>
        <topology evidence="1">Multi-pass membrane protein</topology>
    </subcellularLocation>
</comment>
<dbReference type="GO" id="GO:0016740">
    <property type="term" value="F:transferase activity"/>
    <property type="evidence" value="ECO:0007669"/>
    <property type="project" value="UniProtKB-ARBA"/>
</dbReference>
<dbReference type="PANTHER" id="PTHR12714:SF9">
    <property type="entry name" value="PROTEIN-S-ISOPRENYLCYSTEINE O-METHYLTRANSFERASE"/>
    <property type="match status" value="1"/>
</dbReference>
<feature type="transmembrane region" description="Helical" evidence="5">
    <location>
        <begin position="34"/>
        <end position="53"/>
    </location>
</feature>
<accession>A0A8J6XSV0</accession>
<keyword evidence="4 5" id="KW-0472">Membrane</keyword>
<evidence type="ECO:0000313" key="6">
    <source>
        <dbReference type="EMBL" id="MBD3867158.1"/>
    </source>
</evidence>
<dbReference type="InterPro" id="IPR007318">
    <property type="entry name" value="Phopholipid_MeTrfase"/>
</dbReference>
<sequence>MAEKQYNKALGLLRVVSVYVLVGVLFWFSRPTPASVSFGAILVVLGEAVRFWAAGHLHKTVELITSGPYRYTRNPLYLGRLLILTGICIMAIFPYSLNYVALVLGWAVFFGYYLRRKERVEPERLRQTHGEPYEKYFKAVPALFPTLRPYGHASSTGWSSDRMLRNREHWMVIGLTILIVAMLWRAYYLMS</sequence>
<feature type="transmembrane region" description="Helical" evidence="5">
    <location>
        <begin position="170"/>
        <end position="190"/>
    </location>
</feature>
<evidence type="ECO:0000256" key="5">
    <source>
        <dbReference type="SAM" id="Phobius"/>
    </source>
</evidence>
<comment type="caution">
    <text evidence="6">The sequence shown here is derived from an EMBL/GenBank/DDBJ whole genome shotgun (WGS) entry which is preliminary data.</text>
</comment>
<feature type="transmembrane region" description="Helical" evidence="5">
    <location>
        <begin position="99"/>
        <end position="115"/>
    </location>
</feature>
<dbReference type="GO" id="GO:0012505">
    <property type="term" value="C:endomembrane system"/>
    <property type="evidence" value="ECO:0007669"/>
    <property type="project" value="UniProtKB-SubCell"/>
</dbReference>
<name>A0A8J6XSV0_9BACT</name>
<reference evidence="6 7" key="1">
    <citation type="submission" date="2020-08" db="EMBL/GenBank/DDBJ databases">
        <title>Acidobacteriota in marine sediments use diverse sulfur dissimilation pathways.</title>
        <authorList>
            <person name="Wasmund K."/>
        </authorList>
    </citation>
    <scope>NUCLEOTIDE SEQUENCE [LARGE SCALE GENOMIC DNA]</scope>
    <source>
        <strain evidence="6">MAG AM4</strain>
    </source>
</reference>
<dbReference type="Gene3D" id="1.20.120.1630">
    <property type="match status" value="1"/>
</dbReference>
<keyword evidence="3 5" id="KW-1133">Transmembrane helix</keyword>
<dbReference type="Pfam" id="PF04191">
    <property type="entry name" value="PEMT"/>
    <property type="match status" value="1"/>
</dbReference>
<evidence type="ECO:0000256" key="3">
    <source>
        <dbReference type="ARBA" id="ARBA00022989"/>
    </source>
</evidence>
<feature type="transmembrane region" description="Helical" evidence="5">
    <location>
        <begin position="12"/>
        <end position="28"/>
    </location>
</feature>
<dbReference type="Proteomes" id="UP000648239">
    <property type="component" value="Unassembled WGS sequence"/>
</dbReference>
<evidence type="ECO:0000256" key="4">
    <source>
        <dbReference type="ARBA" id="ARBA00023136"/>
    </source>
</evidence>
<dbReference type="PANTHER" id="PTHR12714">
    <property type="entry name" value="PROTEIN-S ISOPRENYLCYSTEINE O-METHYLTRANSFERASE"/>
    <property type="match status" value="1"/>
</dbReference>
<organism evidence="6 7">
    <name type="scientific">Candidatus Polarisedimenticola svalbardensis</name>
    <dbReference type="NCBI Taxonomy" id="2886004"/>
    <lineage>
        <taxon>Bacteria</taxon>
        <taxon>Pseudomonadati</taxon>
        <taxon>Acidobacteriota</taxon>
        <taxon>Candidatus Polarisedimenticolia</taxon>
        <taxon>Candidatus Polarisedimenticolales</taxon>
        <taxon>Candidatus Polarisedimenticolaceae</taxon>
        <taxon>Candidatus Polarisedimenticola</taxon>
    </lineage>
</organism>
<gene>
    <name evidence="6" type="ORF">IFK94_03450</name>
</gene>
<evidence type="ECO:0000256" key="1">
    <source>
        <dbReference type="ARBA" id="ARBA00004127"/>
    </source>
</evidence>